<evidence type="ECO:0000256" key="2">
    <source>
        <dbReference type="ARBA" id="ARBA00022692"/>
    </source>
</evidence>
<evidence type="ECO:0000256" key="3">
    <source>
        <dbReference type="ARBA" id="ARBA00022729"/>
    </source>
</evidence>
<dbReference type="Ensembl" id="ENSTNIT00000004292.1">
    <property type="protein sequence ID" value="ENSTNIP00000004158.1"/>
    <property type="gene ID" value="ENSTNIG00000001794.1"/>
</dbReference>
<dbReference type="GeneTree" id="ENSGT00510000049239"/>
<feature type="region of interest" description="Disordered" evidence="8">
    <location>
        <begin position="407"/>
        <end position="434"/>
    </location>
</feature>
<dbReference type="PROSITE" id="PS50853">
    <property type="entry name" value="FN3"/>
    <property type="match status" value="1"/>
</dbReference>
<dbReference type="InterPro" id="IPR036116">
    <property type="entry name" value="FN3_sf"/>
</dbReference>
<evidence type="ECO:0000256" key="4">
    <source>
        <dbReference type="ARBA" id="ARBA00022989"/>
    </source>
</evidence>
<keyword evidence="5 9" id="KW-0472">Membrane</keyword>
<evidence type="ECO:0000256" key="8">
    <source>
        <dbReference type="SAM" id="MobiDB-lite"/>
    </source>
</evidence>
<evidence type="ECO:0000256" key="9">
    <source>
        <dbReference type="SAM" id="Phobius"/>
    </source>
</evidence>
<feature type="signal peptide" evidence="10">
    <location>
        <begin position="1"/>
        <end position="22"/>
    </location>
</feature>
<feature type="chain" id="PRO_5014106664" evidence="10">
    <location>
        <begin position="23"/>
        <end position="512"/>
    </location>
</feature>
<dbReference type="PANTHER" id="PTHR23037">
    <property type="entry name" value="CYTOKINE RECEPTOR"/>
    <property type="match status" value="1"/>
</dbReference>
<evidence type="ECO:0000256" key="7">
    <source>
        <dbReference type="ARBA" id="ARBA00023180"/>
    </source>
</evidence>
<evidence type="ECO:0000256" key="6">
    <source>
        <dbReference type="ARBA" id="ARBA00023170"/>
    </source>
</evidence>
<keyword evidence="3 10" id="KW-0732">Signal</keyword>
<evidence type="ECO:0000256" key="1">
    <source>
        <dbReference type="ARBA" id="ARBA00004479"/>
    </source>
</evidence>
<dbReference type="GO" id="GO:0009897">
    <property type="term" value="C:external side of plasma membrane"/>
    <property type="evidence" value="ECO:0007669"/>
    <property type="project" value="TreeGrafter"/>
</dbReference>
<evidence type="ECO:0000313" key="14">
    <source>
        <dbReference type="Proteomes" id="UP000007303"/>
    </source>
</evidence>
<evidence type="ECO:0000313" key="13">
    <source>
        <dbReference type="Ensembl" id="ENSTNIP00000004158.1"/>
    </source>
</evidence>
<dbReference type="InterPro" id="IPR013783">
    <property type="entry name" value="Ig-like_fold"/>
</dbReference>
<dbReference type="InterPro" id="IPR003961">
    <property type="entry name" value="FN3_dom"/>
</dbReference>
<dbReference type="PANTHER" id="PTHR23037:SF7">
    <property type="entry name" value="INTERLEUKIN-21 RECEPTOR"/>
    <property type="match status" value="1"/>
</dbReference>
<feature type="domain" description="Fibronectin type-III" evidence="11">
    <location>
        <begin position="125"/>
        <end position="221"/>
    </location>
</feature>
<keyword evidence="7" id="KW-0325">Glycoprotein</keyword>
<reference evidence="13" key="2">
    <citation type="submission" date="2025-05" db="UniProtKB">
        <authorList>
            <consortium name="Ensembl"/>
        </authorList>
    </citation>
    <scope>IDENTIFICATION</scope>
</reference>
<keyword evidence="6 12" id="KW-0675">Receptor</keyword>
<keyword evidence="2 9" id="KW-0812">Transmembrane</keyword>
<dbReference type="OMA" id="PQHENQI"/>
<dbReference type="Proteomes" id="UP000007303">
    <property type="component" value="Unassembled WGS sequence"/>
</dbReference>
<accession>Q6UAP3</accession>
<dbReference type="EMBL" id="AY374485">
    <property type="protein sequence ID" value="AAR25676.1"/>
    <property type="molecule type" value="mRNA"/>
</dbReference>
<gene>
    <name evidence="12" type="primary">CRFA13</name>
</gene>
<dbReference type="STRING" id="99883.ENSTNIP00000004158"/>
<evidence type="ECO:0000256" key="10">
    <source>
        <dbReference type="SAM" id="SignalP"/>
    </source>
</evidence>
<proteinExistence type="evidence at transcript level"/>
<dbReference type="AlphaFoldDB" id="Q6UAP3"/>
<reference evidence="12 14" key="1">
    <citation type="journal article" date="2004" name="Nature">
        <title>Genome duplication in the teleost fish Tetraodon nigroviridis reveals the early vertebrate proto-karyotype.</title>
        <authorList>
            <person name="Jaillon O."/>
            <person name="Aury J.-M."/>
            <person name="Brunet F."/>
            <person name="Petit J.-L."/>
            <person name="Stange-Thomann N."/>
            <person name="Mauceli E."/>
            <person name="Bouneau L."/>
            <person name="Fischer C."/>
            <person name="Ozouf-Costaz C."/>
            <person name="Bernot A."/>
            <person name="Nicaud S."/>
            <person name="Jaffe D."/>
            <person name="Fisher S."/>
            <person name="Lutfalla G."/>
            <person name="Dossat C."/>
            <person name="Segurens B."/>
            <person name="Dasilva C."/>
            <person name="Salanoubat M."/>
            <person name="Levy M."/>
            <person name="Boudet N."/>
            <person name="Castellano S."/>
            <person name="Anthouard V."/>
            <person name="Jubin C."/>
            <person name="Castelli V."/>
            <person name="Katinka M."/>
            <person name="Vacherie B."/>
            <person name="Biemont C."/>
            <person name="Skalli Z."/>
            <person name="Cattolico L."/>
            <person name="Poulain J."/>
            <person name="De Berardinis V."/>
            <person name="Cruaud C."/>
            <person name="Duprat S."/>
            <person name="Brottier P."/>
            <person name="Coutanceau J.-P."/>
            <person name="Gouzy J."/>
            <person name="Parra G."/>
            <person name="Lardier G."/>
            <person name="Chapple C."/>
            <person name="McKernan K.J."/>
            <person name="McEwan P."/>
            <person name="Bosak S."/>
            <person name="Kellis M."/>
            <person name="Volff J.-N."/>
            <person name="Guigo R."/>
            <person name="Zody M.C."/>
            <person name="Mesirov J."/>
            <person name="Lindblad-Toh K."/>
            <person name="Birren B."/>
            <person name="Nusbaum C."/>
            <person name="Kahn D."/>
            <person name="Robinson-Rechavi M."/>
            <person name="Laudet V."/>
            <person name="Schachter V."/>
            <person name="Quetier F."/>
            <person name="Saurin W."/>
            <person name="Scarpelli C."/>
            <person name="Wincker P."/>
            <person name="Lander E.S."/>
            <person name="Weissenbach J."/>
            <person name="Roest Crollius H."/>
        </authorList>
    </citation>
    <scope>NUCLEOTIDE SEQUENCE</scope>
</reference>
<dbReference type="HOGENOM" id="CLU_512484_0_0_1"/>
<keyword evidence="14" id="KW-1185">Reference proteome</keyword>
<feature type="transmembrane region" description="Helical" evidence="9">
    <location>
        <begin position="232"/>
        <end position="254"/>
    </location>
</feature>
<sequence length="512" mass="57191">MALKPFFFLVLWHLLLFVQCAAVVSRCNVTCSTDYNVSLNCSCAEAVQTRSVFLHVKCSDEGIDVEDSCEVKPFQSWCVMSPESLEDVLSVSTMCDARATDGDGAPIDSSESPSWALCDVVKVEPPSAVRVTNTEDSYNVTWTHVNQLDCLTYVVRVREANRWSKEPVYSLSSDSKHLQIISELLQPRVGYLVDVKAKMCPGKLYEGPWSEWSSSAEIRPAATSDIAMSWHLFYITPSVLTLVVVVSLVLSYLIKNHQIPKPEHFFAPLYHNYGGDFKEWVNPVFKECDYLMIGSQVQMKNEQDLLQWNSEKESSTESKEMNKHGHFFPKLQAQAHPLLLGEDWGSQSRGGLAGPISIHTVTLSEEEEFEEEGTSQSSACVLRSDQDRESFEVFVEDMKEQAAHGLEEAASGLPPVLQRQASRSSSGEDDDVPLPHQFFRAERVSLDSLALNDQSEDGYPHVDLDTIDSGFGEYNSPGASPGADQTQSLHEHINLHSNYVKQWMVCKNAEEG</sequence>
<keyword evidence="4 9" id="KW-1133">Transmembrane helix</keyword>
<dbReference type="Gene3D" id="2.60.40.10">
    <property type="entry name" value="Immunoglobulins"/>
    <property type="match status" value="1"/>
</dbReference>
<evidence type="ECO:0000256" key="5">
    <source>
        <dbReference type="ARBA" id="ARBA00023136"/>
    </source>
</evidence>
<name>Q6UAP3_TETNG</name>
<evidence type="ECO:0000313" key="12">
    <source>
        <dbReference type="EMBL" id="AAR25676.1"/>
    </source>
</evidence>
<organism evidence="12">
    <name type="scientific">Tetraodon nigroviridis</name>
    <name type="common">Spotted green pufferfish</name>
    <name type="synonym">Chelonodon nigroviridis</name>
    <dbReference type="NCBI Taxonomy" id="99883"/>
    <lineage>
        <taxon>Eukaryota</taxon>
        <taxon>Metazoa</taxon>
        <taxon>Chordata</taxon>
        <taxon>Craniata</taxon>
        <taxon>Vertebrata</taxon>
        <taxon>Euteleostomi</taxon>
        <taxon>Actinopterygii</taxon>
        <taxon>Neopterygii</taxon>
        <taxon>Teleostei</taxon>
        <taxon>Neoteleostei</taxon>
        <taxon>Acanthomorphata</taxon>
        <taxon>Eupercaria</taxon>
        <taxon>Tetraodontiformes</taxon>
        <taxon>Tetradontoidea</taxon>
        <taxon>Tetraodontidae</taxon>
        <taxon>Tetraodon</taxon>
    </lineage>
</organism>
<comment type="subcellular location">
    <subcellularLocation>
        <location evidence="1">Membrane</location>
        <topology evidence="1">Single-pass type I membrane protein</topology>
    </subcellularLocation>
</comment>
<protein>
    <submittedName>
        <fullName evidence="12">Class I helical cytokine receptor member 13</fullName>
    </submittedName>
</protein>
<evidence type="ECO:0000259" key="11">
    <source>
        <dbReference type="PROSITE" id="PS50853"/>
    </source>
</evidence>
<dbReference type="GO" id="GO:0004896">
    <property type="term" value="F:cytokine receptor activity"/>
    <property type="evidence" value="ECO:0007669"/>
    <property type="project" value="TreeGrafter"/>
</dbReference>
<dbReference type="SUPFAM" id="SSF49265">
    <property type="entry name" value="Fibronectin type III"/>
    <property type="match status" value="1"/>
</dbReference>